<dbReference type="Pfam" id="PF06258">
    <property type="entry name" value="Mito_fiss_Elm1"/>
    <property type="match status" value="1"/>
</dbReference>
<reference evidence="2" key="1">
    <citation type="journal article" date="2024" name="Int. J. Syst. Evol. Microbiol.">
        <title>Methylomarinovum tepidoasis sp. nov., a moderately thermophilic methanotroph of the family Methylothermaceae isolated from a deep-sea hydrothermal field.</title>
        <authorList>
            <person name="Hirayama H."/>
            <person name="Takaki Y."/>
            <person name="Abe M."/>
            <person name="Miyazaki M."/>
            <person name="Uematsu K."/>
            <person name="Matsui Y."/>
            <person name="Takai K."/>
        </authorList>
    </citation>
    <scope>NUCLEOTIDE SEQUENCE [LARGE SCALE GENOMIC DNA]</scope>
    <source>
        <strain evidence="2">IT-9</strain>
    </source>
</reference>
<dbReference type="Proteomes" id="UP001321825">
    <property type="component" value="Chromosome"/>
</dbReference>
<dbReference type="KEGG" id="mcau:MIT9_P0908"/>
<name>A0AAU9C2D7_9GAMM</name>
<proteinExistence type="predicted"/>
<organism evidence="1 2">
    <name type="scientific">Methylomarinovum caldicuralii</name>
    <dbReference type="NCBI Taxonomy" id="438856"/>
    <lineage>
        <taxon>Bacteria</taxon>
        <taxon>Pseudomonadati</taxon>
        <taxon>Pseudomonadota</taxon>
        <taxon>Gammaproteobacteria</taxon>
        <taxon>Methylococcales</taxon>
        <taxon>Methylothermaceae</taxon>
        <taxon>Methylomarinovum</taxon>
    </lineage>
</organism>
<accession>A0AAU9C2D7</accession>
<dbReference type="InterPro" id="IPR009367">
    <property type="entry name" value="Elm1-like"/>
</dbReference>
<gene>
    <name evidence="1" type="ORF">MIT9_P0908</name>
</gene>
<dbReference type="PANTHER" id="PTHR33986">
    <property type="entry name" value="OS02G0535700 PROTEIN"/>
    <property type="match status" value="1"/>
</dbReference>
<dbReference type="EMBL" id="AP024714">
    <property type="protein sequence ID" value="BCX81330.1"/>
    <property type="molecule type" value="Genomic_DNA"/>
</dbReference>
<evidence type="ECO:0008006" key="3">
    <source>
        <dbReference type="Google" id="ProtNLM"/>
    </source>
</evidence>
<evidence type="ECO:0000313" key="1">
    <source>
        <dbReference type="EMBL" id="BCX81330.1"/>
    </source>
</evidence>
<sequence>MVENYTPSPPQVWLLCGHKAGDNAQLLALARALGWPYEIKRLTYRPYELLVGRFGATLAGIDRRRSDALTPPWPDLVLTAGRRNEAAALWIRKQAGRPVRIVHVGRPWAPLERFDLIVTTPQYRLPPRDNVLVNTLPLHDLDQAALQQEAERWRPRLRVPGPFVTVLLGGDSGPYLFDAAAARQLARQVSQLAAAQGASLLVTSSARTSAEAVSAFEAAVTVPMQLHRYGQGDNPYRAFLGLAEAVVVTGDSISMITEACASGRPVFLFPFGHGRWAMRPDTPILPQLPWWHRRRLKAWRSDLALRLAPQRLRRDIRPMHRALIDGGHAAWLGETLRHPSPPLPDELARTAARVKALLA</sequence>
<dbReference type="PANTHER" id="PTHR33986:SF15">
    <property type="entry name" value="MITOCHONDRIAL FISSION PROTEIN ELM1"/>
    <property type="match status" value="1"/>
</dbReference>
<dbReference type="RefSeq" id="WP_317706262.1">
    <property type="nucleotide sequence ID" value="NZ_AP024714.1"/>
</dbReference>
<dbReference type="AlphaFoldDB" id="A0AAU9C2D7"/>
<evidence type="ECO:0000313" key="2">
    <source>
        <dbReference type="Proteomes" id="UP001321825"/>
    </source>
</evidence>
<dbReference type="SUPFAM" id="SSF53756">
    <property type="entry name" value="UDP-Glycosyltransferase/glycogen phosphorylase"/>
    <property type="match status" value="1"/>
</dbReference>
<protein>
    <recommendedName>
        <fullName evidence="3">Nucleoside-diphosphate sugar epimerase</fullName>
    </recommendedName>
</protein>
<keyword evidence="2" id="KW-1185">Reference proteome</keyword>